<evidence type="ECO:0000313" key="3">
    <source>
        <dbReference type="Proteomes" id="UP000299102"/>
    </source>
</evidence>
<feature type="compositionally biased region" description="Basic and acidic residues" evidence="1">
    <location>
        <begin position="83"/>
        <end position="92"/>
    </location>
</feature>
<reference evidence="2 3" key="1">
    <citation type="journal article" date="2019" name="Commun. Biol.">
        <title>The bagworm genome reveals a unique fibroin gene that provides high tensile strength.</title>
        <authorList>
            <person name="Kono N."/>
            <person name="Nakamura H."/>
            <person name="Ohtoshi R."/>
            <person name="Tomita M."/>
            <person name="Numata K."/>
            <person name="Arakawa K."/>
        </authorList>
    </citation>
    <scope>NUCLEOTIDE SEQUENCE [LARGE SCALE GENOMIC DNA]</scope>
</reference>
<comment type="caution">
    <text evidence="2">The sequence shown here is derived from an EMBL/GenBank/DDBJ whole genome shotgun (WGS) entry which is preliminary data.</text>
</comment>
<name>A0A4C1Y6P0_EUMVA</name>
<organism evidence="2 3">
    <name type="scientific">Eumeta variegata</name>
    <name type="common">Bagworm moth</name>
    <name type="synonym">Eumeta japonica</name>
    <dbReference type="NCBI Taxonomy" id="151549"/>
    <lineage>
        <taxon>Eukaryota</taxon>
        <taxon>Metazoa</taxon>
        <taxon>Ecdysozoa</taxon>
        <taxon>Arthropoda</taxon>
        <taxon>Hexapoda</taxon>
        <taxon>Insecta</taxon>
        <taxon>Pterygota</taxon>
        <taxon>Neoptera</taxon>
        <taxon>Endopterygota</taxon>
        <taxon>Lepidoptera</taxon>
        <taxon>Glossata</taxon>
        <taxon>Ditrysia</taxon>
        <taxon>Tineoidea</taxon>
        <taxon>Psychidae</taxon>
        <taxon>Oiketicinae</taxon>
        <taxon>Eumeta</taxon>
    </lineage>
</organism>
<dbReference type="Proteomes" id="UP000299102">
    <property type="component" value="Unassembled WGS sequence"/>
</dbReference>
<proteinExistence type="predicted"/>
<gene>
    <name evidence="2" type="ORF">EVAR_7483_1</name>
</gene>
<feature type="region of interest" description="Disordered" evidence="1">
    <location>
        <begin position="71"/>
        <end position="127"/>
    </location>
</feature>
<dbReference type="AlphaFoldDB" id="A0A4C1Y6P0"/>
<dbReference type="EMBL" id="BGZK01001067">
    <property type="protein sequence ID" value="GBP70217.1"/>
    <property type="molecule type" value="Genomic_DNA"/>
</dbReference>
<keyword evidence="3" id="KW-1185">Reference proteome</keyword>
<accession>A0A4C1Y6P0</accession>
<evidence type="ECO:0000313" key="2">
    <source>
        <dbReference type="EMBL" id="GBP70217.1"/>
    </source>
</evidence>
<sequence length="139" mass="15642">MRQSPFNPPQKPQKLLYKMSSTNTDLKWNACSLSISRPRSNINNTVVAIFKNRRVAVEEFRIAYAPICNTYPHRPHSNSRANNKTETERRLGADSLAPAALPPLAGATSGRSSYRRRGSAPAGARDRRVLFVRRRHCPV</sequence>
<protein>
    <submittedName>
        <fullName evidence="2">Uncharacterized protein</fullName>
    </submittedName>
</protein>
<feature type="compositionally biased region" description="Low complexity" evidence="1">
    <location>
        <begin position="96"/>
        <end position="112"/>
    </location>
</feature>
<evidence type="ECO:0000256" key="1">
    <source>
        <dbReference type="SAM" id="MobiDB-lite"/>
    </source>
</evidence>